<sequence>MRREGERGVKTGLGPNGRVPNHIKAVGSLYSIREISPKFPTIASGVDTVCLCVDTHCPSQKPVLKPIASGVDTVCLCVDTLRLKLKNGNFSRHMSA</sequence>
<keyword evidence="2" id="KW-1185">Reference proteome</keyword>
<proteinExistence type="predicted"/>
<dbReference type="Proteomes" id="UP000652761">
    <property type="component" value="Unassembled WGS sequence"/>
</dbReference>
<reference evidence="1" key="1">
    <citation type="submission" date="2017-07" db="EMBL/GenBank/DDBJ databases">
        <title>Taro Niue Genome Assembly and Annotation.</title>
        <authorList>
            <person name="Atibalentja N."/>
            <person name="Keating K."/>
            <person name="Fields C.J."/>
        </authorList>
    </citation>
    <scope>NUCLEOTIDE SEQUENCE</scope>
    <source>
        <strain evidence="1">Niue_2</strain>
        <tissue evidence="1">Leaf</tissue>
    </source>
</reference>
<organism evidence="1 2">
    <name type="scientific">Colocasia esculenta</name>
    <name type="common">Wild taro</name>
    <name type="synonym">Arum esculentum</name>
    <dbReference type="NCBI Taxonomy" id="4460"/>
    <lineage>
        <taxon>Eukaryota</taxon>
        <taxon>Viridiplantae</taxon>
        <taxon>Streptophyta</taxon>
        <taxon>Embryophyta</taxon>
        <taxon>Tracheophyta</taxon>
        <taxon>Spermatophyta</taxon>
        <taxon>Magnoliopsida</taxon>
        <taxon>Liliopsida</taxon>
        <taxon>Araceae</taxon>
        <taxon>Aroideae</taxon>
        <taxon>Colocasieae</taxon>
        <taxon>Colocasia</taxon>
    </lineage>
</organism>
<evidence type="ECO:0000313" key="2">
    <source>
        <dbReference type="Proteomes" id="UP000652761"/>
    </source>
</evidence>
<accession>A0A843VLV9</accession>
<comment type="caution">
    <text evidence="1">The sequence shown here is derived from an EMBL/GenBank/DDBJ whole genome shotgun (WGS) entry which is preliminary data.</text>
</comment>
<evidence type="ECO:0000313" key="1">
    <source>
        <dbReference type="EMBL" id="MQL95357.1"/>
    </source>
</evidence>
<gene>
    <name evidence="1" type="ORF">Taro_028029</name>
</gene>
<name>A0A843VLV9_COLES</name>
<protein>
    <submittedName>
        <fullName evidence="1">Uncharacterized protein</fullName>
    </submittedName>
</protein>
<dbReference type="AlphaFoldDB" id="A0A843VLV9"/>
<dbReference type="EMBL" id="NMUH01001784">
    <property type="protein sequence ID" value="MQL95357.1"/>
    <property type="molecule type" value="Genomic_DNA"/>
</dbReference>